<feature type="compositionally biased region" description="Acidic residues" evidence="1">
    <location>
        <begin position="379"/>
        <end position="389"/>
    </location>
</feature>
<dbReference type="Pfam" id="PF09462">
    <property type="entry name" value="Mus7"/>
    <property type="match status" value="1"/>
</dbReference>
<feature type="compositionally biased region" description="Polar residues" evidence="1">
    <location>
        <begin position="610"/>
        <end position="620"/>
    </location>
</feature>
<dbReference type="PANTHER" id="PTHR28122">
    <property type="entry name" value="E3 UBIQUITIN-PROTEIN LIGASE SUBSTRATE RECEPTOR MMS22"/>
    <property type="match status" value="1"/>
</dbReference>
<protein>
    <submittedName>
        <fullName evidence="2">Methyl methanesulfonate-sensitivity protein 22</fullName>
    </submittedName>
</protein>
<reference evidence="2 3" key="1">
    <citation type="journal article" date="2016" name="Genome Biol. Evol.">
        <title>Divergent and convergent evolution of fungal pathogenicity.</title>
        <authorList>
            <person name="Shang Y."/>
            <person name="Xiao G."/>
            <person name="Zheng P."/>
            <person name="Cen K."/>
            <person name="Zhan S."/>
            <person name="Wang C."/>
        </authorList>
    </citation>
    <scope>NUCLEOTIDE SEQUENCE [LARGE SCALE GENOMIC DNA]</scope>
    <source>
        <strain evidence="2 3">RCEF 2490</strain>
    </source>
</reference>
<dbReference type="GO" id="GO:0031297">
    <property type="term" value="P:replication fork processing"/>
    <property type="evidence" value="ECO:0007669"/>
    <property type="project" value="InterPro"/>
</dbReference>
<feature type="compositionally biased region" description="Basic residues" evidence="1">
    <location>
        <begin position="573"/>
        <end position="590"/>
    </location>
</feature>
<dbReference type="Proteomes" id="UP000078544">
    <property type="component" value="Unassembled WGS sequence"/>
</dbReference>
<feature type="region of interest" description="Disordered" evidence="1">
    <location>
        <begin position="423"/>
        <end position="642"/>
    </location>
</feature>
<feature type="compositionally biased region" description="Acidic residues" evidence="1">
    <location>
        <begin position="9"/>
        <end position="18"/>
    </location>
</feature>
<feature type="region of interest" description="Disordered" evidence="1">
    <location>
        <begin position="76"/>
        <end position="125"/>
    </location>
</feature>
<evidence type="ECO:0000313" key="2">
    <source>
        <dbReference type="EMBL" id="KZZ94890.1"/>
    </source>
</evidence>
<evidence type="ECO:0000313" key="3">
    <source>
        <dbReference type="Proteomes" id="UP000078544"/>
    </source>
</evidence>
<feature type="compositionally biased region" description="Polar residues" evidence="1">
    <location>
        <begin position="246"/>
        <end position="266"/>
    </location>
</feature>
<feature type="region of interest" description="Disordered" evidence="1">
    <location>
        <begin position="246"/>
        <end position="277"/>
    </location>
</feature>
<sequence>MANWKDLGEIPDSEDEALSDSQEIGQQALTLPAELQLITSDHDIWDVPGSQDGARIVEPPEHDTLLFQATKSDYELSSPLSSINSEDCQLAGNDPYPARQQSENKDDGRPGLVNVSFPPNPAKTPNKIVQNAFTEELQRLNKLSKHRADHQSTVRFERSLRPRKPIQEHPYLLENAQYSHVLKSHGLKPWRIAREVGGEENDGLIGGLQDEDFRQDSQVADDIRSKVSSPIRASSPQHVSLLEAFSSTPPERSATSLELQASSPRTGSVEETDNTSILEEDLPALQDLLARPQGPIKRNSPPSYTSARKRRRRNIIDSDPIEPISSPGTLIDASPSARSPQPALVRPFLIEPASSPAQELGQQATATSAVSERILVSSDDGDEQQDDTSSEPKTVSEDDAVTSLSRQIRGVLPASWLRLDRQDSRDNVQQRTWRRDRSRIAAEKDARRGVAQPRTTLPRGYAMSLTYDDSDEEDPEMISNRTQPRPRLGLAEMDIEPSSQSEVARQRHEKDDEEDPEMISNRTQPRPRLGLAGMEIEPSSQSEVARQRHEKDDDDMSVVEDNSIDQMLPPSAARRRHPKRLNMKGNQGHRRPSDGRNRGSKSNGIKAHQSRTTQLPQNSESGRVSSLRRVQQSSRTLSKMGSPRFIVPPELSILDTIPANAPRFLRIAARASRKKEKQGRSSLKRKIIQLATEQDQLDAASVLHAWRSGSIQQRASITNATRPLYNPPAARSSKKRSFATMSHNTVQNRVSMDTSRKFVRLKGSNGPVKYVADQRNPSKLDPKVGLRSQEQQSVQSRHDFRLAQLETEDPIRLAKVGFDTRKRFLDRLYKRSRPDMLASDLKTSSISSTADSWHPTTAFDVQSEGQEPPLGNSKRSARSRWRKTTHPKWIDINEPQYRQAKSPLSARETNPLGHQGAQEKEIEKKLLGLGPYGTAYTYDFGVVPAQGGIFFHETTLIGSGYLRSCMDLSDLRRQGKVQARASLPLKNHVLIWGSWDAEVSSELGLVLDSLAEHIVAHLSRQIPPEPLETTPVDAVAFVLRYTADTLAWDKGGHKTAFVRRMRQCLQNLNRRVELVVQSTQIVTDYMIDDFLQVYDRLLLMALLILEICREDPNFEPETSSFEQLLLETAKVAASMLIKFGIESLQKTYMMLGCSTVREHGIPEASRVIHSWVMIIKVLDGVRIPGGCFWDVASELIAPDQYLRSQDARDFESVWERMFTLLPLFEFNESGVLIPGQRHRSTCDGWRIPHLLLKRVFQLYHSNKRQTAGFNNYCRALVGRCLHLVQEWGWRKCVSVVGQIFDFFGAQGLAHLHNEEVYESPSFLENLNGRPVLRVEAQDRCFHVFLKLVAVAILKSLEAGALKDVGNLVSRTIPNHDRQHNKEDKILACDIAALRNHHDLLCTLYWAAPAGYRPAVTLVQNLVNPATSHKEACLVNLRAWTQLARFVIASDDFASSWKAFHHWRTAFFDQILQQHNAVRSIVESQLANLSIEASRSMSDQTVKSTIATNKLALMDILVASARASLDVMRCAPTLAAATFAVNLAQLRTIFMSFSTSLPETDWGILRASLTILDTFLTRIDGFKAQEESQQSESRIPGSAVADDALLVLEQEVSRSFFSMARLAVATRSTHGKTSLVVKLDQDECIEQIVKLSARLTSSFLNGGLMRLAETFNVGKFQLFDGSPRQLDLDSRKHLVLFMATLLEQGIEVTEEAEFSLFEIWAQSLAKPRVFLRHEMQLARQLVRLEKPFVPKAIADLSCLPDYGVTHDLFEAAITHMRISIRKAGALLSKTLATEYATTLQTIMANMKSDLKTMTQKPREHRSYVAFVQRIISLIKVHASDICAVDNFFYRTSEEYSPSVDDPQLQVASLLSYGLRLQEGDARSRQSLFYLLFNNAKFSILSNEFEGEIRLLRRALSNQAIRVFIMSKMVPAAISASFAETDAFVLVDLYGEALSLHFTGSTIANELSSEDLQATQSLLHATLNGFELLQAKGGCLTMPQLHLIRQITALSNLLWPLLHALSTEKPASQSWQELSVVLMKLWMVYSEAEKHLEVAQIGTPSDGRVQVSELLIGATRYERTELSSDSDIVSFAENVIQDVRKDWTVSQDGIFICSQGNTRQALQTRAVSIMSWRMDEIVRDFFEQIQEWCWWWRKTTSGSRVTHVFSDVF</sequence>
<dbReference type="GO" id="GO:0000724">
    <property type="term" value="P:double-strand break repair via homologous recombination"/>
    <property type="evidence" value="ECO:0007669"/>
    <property type="project" value="TreeGrafter"/>
</dbReference>
<gene>
    <name evidence="2" type="ORF">AAL_05001</name>
</gene>
<accession>A0A166P7S2</accession>
<proteinExistence type="predicted"/>
<name>A0A166P7S2_9HYPO</name>
<dbReference type="GO" id="GO:0035361">
    <property type="term" value="C:Cul8-RING ubiquitin ligase complex"/>
    <property type="evidence" value="ECO:0007669"/>
    <property type="project" value="TreeGrafter"/>
</dbReference>
<dbReference type="InterPro" id="IPR019021">
    <property type="entry name" value="Mms22"/>
</dbReference>
<dbReference type="PANTHER" id="PTHR28122:SF1">
    <property type="entry name" value="E3 UBIQUITIN-PROTEIN LIGASE SUBSTRATE RECEPTOR MMS22"/>
    <property type="match status" value="1"/>
</dbReference>
<dbReference type="OrthoDB" id="2386201at2759"/>
<feature type="compositionally biased region" description="Polar residues" evidence="1">
    <location>
        <begin position="78"/>
        <end position="87"/>
    </location>
</feature>
<organism evidence="2 3">
    <name type="scientific">Moelleriella libera RCEF 2490</name>
    <dbReference type="NCBI Taxonomy" id="1081109"/>
    <lineage>
        <taxon>Eukaryota</taxon>
        <taxon>Fungi</taxon>
        <taxon>Dikarya</taxon>
        <taxon>Ascomycota</taxon>
        <taxon>Pezizomycotina</taxon>
        <taxon>Sordariomycetes</taxon>
        <taxon>Hypocreomycetidae</taxon>
        <taxon>Hypocreales</taxon>
        <taxon>Clavicipitaceae</taxon>
        <taxon>Moelleriella</taxon>
    </lineage>
</organism>
<feature type="region of interest" description="Disordered" evidence="1">
    <location>
        <begin position="290"/>
        <end position="340"/>
    </location>
</feature>
<feature type="region of interest" description="Disordered" evidence="1">
    <location>
        <begin position="1"/>
        <end position="26"/>
    </location>
</feature>
<feature type="region of interest" description="Disordered" evidence="1">
    <location>
        <begin position="718"/>
        <end position="737"/>
    </location>
</feature>
<keyword evidence="3" id="KW-1185">Reference proteome</keyword>
<feature type="region of interest" description="Disordered" evidence="1">
    <location>
        <begin position="859"/>
        <end position="885"/>
    </location>
</feature>
<feature type="region of interest" description="Disordered" evidence="1">
    <location>
        <begin position="765"/>
        <end position="795"/>
    </location>
</feature>
<feature type="compositionally biased region" description="Low complexity" evidence="1">
    <location>
        <begin position="621"/>
        <end position="638"/>
    </location>
</feature>
<evidence type="ECO:0000256" key="1">
    <source>
        <dbReference type="SAM" id="MobiDB-lite"/>
    </source>
</evidence>
<feature type="region of interest" description="Disordered" evidence="1">
    <location>
        <begin position="375"/>
        <end position="402"/>
    </location>
</feature>
<comment type="caution">
    <text evidence="2">The sequence shown here is derived from an EMBL/GenBank/DDBJ whole genome shotgun (WGS) entry which is preliminary data.</text>
</comment>
<feature type="compositionally biased region" description="Low complexity" evidence="1">
    <location>
        <begin position="317"/>
        <end position="327"/>
    </location>
</feature>
<feature type="compositionally biased region" description="Basic residues" evidence="1">
    <location>
        <begin position="875"/>
        <end position="885"/>
    </location>
</feature>
<dbReference type="GO" id="GO:0005634">
    <property type="term" value="C:nucleus"/>
    <property type="evidence" value="ECO:0007669"/>
    <property type="project" value="InterPro"/>
</dbReference>
<dbReference type="STRING" id="1081109.A0A166P7S2"/>
<dbReference type="EMBL" id="AZGY01000010">
    <property type="protein sequence ID" value="KZZ94890.1"/>
    <property type="molecule type" value="Genomic_DNA"/>
</dbReference>
<feature type="compositionally biased region" description="Basic and acidic residues" evidence="1">
    <location>
        <begin position="423"/>
        <end position="448"/>
    </location>
</feature>